<organism evidence="1 2">
    <name type="scientific">Popillia japonica</name>
    <name type="common">Japanese beetle</name>
    <dbReference type="NCBI Taxonomy" id="7064"/>
    <lineage>
        <taxon>Eukaryota</taxon>
        <taxon>Metazoa</taxon>
        <taxon>Ecdysozoa</taxon>
        <taxon>Arthropoda</taxon>
        <taxon>Hexapoda</taxon>
        <taxon>Insecta</taxon>
        <taxon>Pterygota</taxon>
        <taxon>Neoptera</taxon>
        <taxon>Endopterygota</taxon>
        <taxon>Coleoptera</taxon>
        <taxon>Polyphaga</taxon>
        <taxon>Scarabaeiformia</taxon>
        <taxon>Scarabaeidae</taxon>
        <taxon>Rutelinae</taxon>
        <taxon>Popillia</taxon>
    </lineage>
</organism>
<dbReference type="EMBL" id="JASPKY010000670">
    <property type="protein sequence ID" value="KAK9686979.1"/>
    <property type="molecule type" value="Genomic_DNA"/>
</dbReference>
<accession>A0AAW1ICF2</accession>
<comment type="caution">
    <text evidence="1">The sequence shown here is derived from an EMBL/GenBank/DDBJ whole genome shotgun (WGS) entry which is preliminary data.</text>
</comment>
<evidence type="ECO:0000313" key="2">
    <source>
        <dbReference type="Proteomes" id="UP001458880"/>
    </source>
</evidence>
<dbReference type="Proteomes" id="UP001458880">
    <property type="component" value="Unassembled WGS sequence"/>
</dbReference>
<dbReference type="AlphaFoldDB" id="A0AAW1ICF2"/>
<reference evidence="1 2" key="1">
    <citation type="journal article" date="2024" name="BMC Genomics">
        <title>De novo assembly and annotation of Popillia japonica's genome with initial clues to its potential as an invasive pest.</title>
        <authorList>
            <person name="Cucini C."/>
            <person name="Boschi S."/>
            <person name="Funari R."/>
            <person name="Cardaioli E."/>
            <person name="Iannotti N."/>
            <person name="Marturano G."/>
            <person name="Paoli F."/>
            <person name="Bruttini M."/>
            <person name="Carapelli A."/>
            <person name="Frati F."/>
            <person name="Nardi F."/>
        </authorList>
    </citation>
    <scope>NUCLEOTIDE SEQUENCE [LARGE SCALE GENOMIC DNA]</scope>
    <source>
        <strain evidence="1">DMR45628</strain>
    </source>
</reference>
<name>A0AAW1ICF2_POPJA</name>
<keyword evidence="2" id="KW-1185">Reference proteome</keyword>
<sequence length="232" mass="26398">MFPQTFRLMDCWETISSDHEKQKLTILILPFLLNPYHGLLGDDFLRSRETKIDYSNSTISIKSIPFSIPLCHNTPQSSISTITINERTETIVPIKVVNPNNLSEGIISSQKINQNQALHIPSAIVNIKNKNQSFITMINTSMEKQVIPIPELTIEPIPNVVNIYRLAENQPNNSLPNRLESLSKNLRLNHLNEEEKSSISKLCKEFNDIFHLSSDLLTKTTNITHNIPTIDE</sequence>
<proteinExistence type="predicted"/>
<protein>
    <submittedName>
        <fullName evidence="1">Uncharacterized protein</fullName>
    </submittedName>
</protein>
<gene>
    <name evidence="1" type="ORF">QE152_g36795</name>
</gene>
<evidence type="ECO:0000313" key="1">
    <source>
        <dbReference type="EMBL" id="KAK9686979.1"/>
    </source>
</evidence>